<dbReference type="EMBL" id="JACEFO010001748">
    <property type="protein sequence ID" value="KAF8711601.1"/>
    <property type="molecule type" value="Genomic_DNA"/>
</dbReference>
<feature type="compositionally biased region" description="Basic residues" evidence="1">
    <location>
        <begin position="102"/>
        <end position="116"/>
    </location>
</feature>
<proteinExistence type="predicted"/>
<organism evidence="2 3">
    <name type="scientific">Digitaria exilis</name>
    <dbReference type="NCBI Taxonomy" id="1010633"/>
    <lineage>
        <taxon>Eukaryota</taxon>
        <taxon>Viridiplantae</taxon>
        <taxon>Streptophyta</taxon>
        <taxon>Embryophyta</taxon>
        <taxon>Tracheophyta</taxon>
        <taxon>Spermatophyta</taxon>
        <taxon>Magnoliopsida</taxon>
        <taxon>Liliopsida</taxon>
        <taxon>Poales</taxon>
        <taxon>Poaceae</taxon>
        <taxon>PACMAD clade</taxon>
        <taxon>Panicoideae</taxon>
        <taxon>Panicodae</taxon>
        <taxon>Paniceae</taxon>
        <taxon>Anthephorinae</taxon>
        <taxon>Digitaria</taxon>
    </lineage>
</organism>
<keyword evidence="3" id="KW-1185">Reference proteome</keyword>
<comment type="caution">
    <text evidence="2">The sequence shown here is derived from an EMBL/GenBank/DDBJ whole genome shotgun (WGS) entry which is preliminary data.</text>
</comment>
<sequence length="147" mass="15866">MGSWLSAAVVEDEEEEVELVRPVLPPMKMKLGTYAMYRVFTGLGPLGEKLGCAYVGLHFALYAVRVLSLAPVPGRDLVWPPPPLRPPVHLLHRHRTRRLRLHPPLHGRRRGLRRGVRSADGGASSREGGGAAPASPAGDGHVLGLAP</sequence>
<protein>
    <submittedName>
        <fullName evidence="2">Uncharacterized protein</fullName>
    </submittedName>
</protein>
<evidence type="ECO:0000313" key="2">
    <source>
        <dbReference type="EMBL" id="KAF8711601.1"/>
    </source>
</evidence>
<evidence type="ECO:0000313" key="3">
    <source>
        <dbReference type="Proteomes" id="UP000636709"/>
    </source>
</evidence>
<name>A0A835ESA7_9POAL</name>
<dbReference type="AlphaFoldDB" id="A0A835ESA7"/>
<feature type="region of interest" description="Disordered" evidence="1">
    <location>
        <begin position="102"/>
        <end position="147"/>
    </location>
</feature>
<accession>A0A835ESA7</accession>
<evidence type="ECO:0000256" key="1">
    <source>
        <dbReference type="SAM" id="MobiDB-lite"/>
    </source>
</evidence>
<dbReference type="Proteomes" id="UP000636709">
    <property type="component" value="Unassembled WGS sequence"/>
</dbReference>
<reference evidence="2" key="1">
    <citation type="submission" date="2020-07" db="EMBL/GenBank/DDBJ databases">
        <title>Genome sequence and genetic diversity analysis of an under-domesticated orphan crop, white fonio (Digitaria exilis).</title>
        <authorList>
            <person name="Bennetzen J.L."/>
            <person name="Chen S."/>
            <person name="Ma X."/>
            <person name="Wang X."/>
            <person name="Yssel A.E.J."/>
            <person name="Chaluvadi S.R."/>
            <person name="Johnson M."/>
            <person name="Gangashetty P."/>
            <person name="Hamidou F."/>
            <person name="Sanogo M.D."/>
            <person name="Zwaenepoel A."/>
            <person name="Wallace J."/>
            <person name="Van De Peer Y."/>
            <person name="Van Deynze A."/>
        </authorList>
    </citation>
    <scope>NUCLEOTIDE SEQUENCE</scope>
    <source>
        <tissue evidence="2">Leaves</tissue>
    </source>
</reference>
<feature type="compositionally biased region" description="Low complexity" evidence="1">
    <location>
        <begin position="118"/>
        <end position="140"/>
    </location>
</feature>
<gene>
    <name evidence="2" type="ORF">HU200_029052</name>
</gene>